<dbReference type="InterPro" id="IPR001041">
    <property type="entry name" value="2Fe-2S_ferredoxin-type"/>
</dbReference>
<feature type="domain" description="FAD-binding FR-type" evidence="8">
    <location>
        <begin position="3"/>
        <end position="105"/>
    </location>
</feature>
<dbReference type="STRING" id="420953.SAMN05192543_1011117"/>
<dbReference type="InterPro" id="IPR017927">
    <property type="entry name" value="FAD-bd_FR_type"/>
</dbReference>
<reference evidence="9 10" key="1">
    <citation type="submission" date="2016-10" db="EMBL/GenBank/DDBJ databases">
        <authorList>
            <person name="de Groot N.N."/>
        </authorList>
    </citation>
    <scope>NUCLEOTIDE SEQUENCE [LARGE SCALE GENOMIC DNA]</scope>
    <source>
        <strain evidence="9 10">LMG 23650</strain>
    </source>
</reference>
<dbReference type="InterPro" id="IPR006058">
    <property type="entry name" value="2Fe2S_fd_BS"/>
</dbReference>
<dbReference type="OrthoDB" id="544091at2"/>
<dbReference type="InterPro" id="IPR036010">
    <property type="entry name" value="2Fe-2S_ferredoxin-like_sf"/>
</dbReference>
<sequence>MISQQLTMKVVEKIAVAKDVVMLELASADGEPLPAFTAGAHINVRLPTGVTRPYSLCGNPAQHERYRLGVSLARNSRGGSRTVHDLLQVGDVIEGSLPVNHFPLNEGAPSSVLVGGGIGITPLLAMAYRLQSMDADWHLHLCARSKDHCAFMTELTHPRFAPFVTLHFDGGDAARHLDFASLIRSAREGSHLYTCGPDGFMKQVLSEARHAQWTEERLHFESFKPEFEKSAGNKAFELQLARSRKTLLVPPDKTALQIMLDAGVEVPFSCESGVCATCVTRVLDGLPDHCDQCLTEKERTQSFTPCCSRALTPYLSIDI</sequence>
<evidence type="ECO:0000256" key="1">
    <source>
        <dbReference type="ARBA" id="ARBA00022630"/>
    </source>
</evidence>
<keyword evidence="9" id="KW-0808">Transferase</keyword>
<dbReference type="PANTHER" id="PTHR47354">
    <property type="entry name" value="NADH OXIDOREDUCTASE HCR"/>
    <property type="match status" value="1"/>
</dbReference>
<keyword evidence="10" id="KW-1185">Reference proteome</keyword>
<dbReference type="SUPFAM" id="SSF54292">
    <property type="entry name" value="2Fe-2S ferredoxin-like"/>
    <property type="match status" value="1"/>
</dbReference>
<keyword evidence="6" id="KW-0411">Iron-sulfur</keyword>
<dbReference type="GO" id="GO:0051537">
    <property type="term" value="F:2 iron, 2 sulfur cluster binding"/>
    <property type="evidence" value="ECO:0007669"/>
    <property type="project" value="UniProtKB-KW"/>
</dbReference>
<keyword evidence="2" id="KW-0001">2Fe-2S</keyword>
<feature type="domain" description="2Fe-2S ferredoxin-type" evidence="7">
    <location>
        <begin position="236"/>
        <end position="319"/>
    </location>
</feature>
<dbReference type="GO" id="GO:0016491">
    <property type="term" value="F:oxidoreductase activity"/>
    <property type="evidence" value="ECO:0007669"/>
    <property type="project" value="UniProtKB-KW"/>
</dbReference>
<keyword evidence="5" id="KW-0408">Iron</keyword>
<dbReference type="Gene3D" id="2.40.30.10">
    <property type="entry name" value="Translation factors"/>
    <property type="match status" value="1"/>
</dbReference>
<dbReference type="RefSeq" id="WP_091008515.1">
    <property type="nucleotide sequence ID" value="NZ_CP041743.1"/>
</dbReference>
<evidence type="ECO:0000313" key="9">
    <source>
        <dbReference type="EMBL" id="SFI02909.1"/>
    </source>
</evidence>
<dbReference type="InterPro" id="IPR012675">
    <property type="entry name" value="Beta-grasp_dom_sf"/>
</dbReference>
<dbReference type="GO" id="GO:0046872">
    <property type="term" value="F:metal ion binding"/>
    <property type="evidence" value="ECO:0007669"/>
    <property type="project" value="UniProtKB-KW"/>
</dbReference>
<dbReference type="PROSITE" id="PS51085">
    <property type="entry name" value="2FE2S_FER_2"/>
    <property type="match status" value="1"/>
</dbReference>
<dbReference type="Proteomes" id="UP000199548">
    <property type="component" value="Unassembled WGS sequence"/>
</dbReference>
<evidence type="ECO:0000259" key="7">
    <source>
        <dbReference type="PROSITE" id="PS51085"/>
    </source>
</evidence>
<dbReference type="PROSITE" id="PS51384">
    <property type="entry name" value="FAD_FR"/>
    <property type="match status" value="1"/>
</dbReference>
<dbReference type="AlphaFoldDB" id="A0A1I3EVB1"/>
<dbReference type="Gene3D" id="3.10.20.30">
    <property type="match status" value="1"/>
</dbReference>
<keyword evidence="4" id="KW-0560">Oxidoreductase</keyword>
<protein>
    <submittedName>
        <fullName evidence="9">Vanillate O-demethylase ferredoxin subunit</fullName>
    </submittedName>
</protein>
<name>A0A1I3EVB1_9BURK</name>
<evidence type="ECO:0000256" key="4">
    <source>
        <dbReference type="ARBA" id="ARBA00023002"/>
    </source>
</evidence>
<dbReference type="CDD" id="cd06185">
    <property type="entry name" value="PDR_like"/>
    <property type="match status" value="1"/>
</dbReference>
<keyword evidence="9" id="KW-0489">Methyltransferase</keyword>
<dbReference type="GO" id="GO:0008168">
    <property type="term" value="F:methyltransferase activity"/>
    <property type="evidence" value="ECO:0007669"/>
    <property type="project" value="UniProtKB-KW"/>
</dbReference>
<gene>
    <name evidence="9" type="ORF">SAMN05192543_1011117</name>
</gene>
<dbReference type="SUPFAM" id="SSF63380">
    <property type="entry name" value="Riboflavin synthase domain-like"/>
    <property type="match status" value="1"/>
</dbReference>
<evidence type="ECO:0000256" key="3">
    <source>
        <dbReference type="ARBA" id="ARBA00022723"/>
    </source>
</evidence>
<dbReference type="PROSITE" id="PS00197">
    <property type="entry name" value="2FE2S_FER_1"/>
    <property type="match status" value="1"/>
</dbReference>
<dbReference type="InterPro" id="IPR050415">
    <property type="entry name" value="MRET"/>
</dbReference>
<dbReference type="PANTHER" id="PTHR47354:SF1">
    <property type="entry name" value="CARNITINE MONOOXYGENASE REDUCTASE SUBUNIT"/>
    <property type="match status" value="1"/>
</dbReference>
<accession>A0A1I3EVB1</accession>
<dbReference type="SUPFAM" id="SSF52343">
    <property type="entry name" value="Ferredoxin reductase-like, C-terminal NADP-linked domain"/>
    <property type="match status" value="1"/>
</dbReference>
<dbReference type="InterPro" id="IPR017938">
    <property type="entry name" value="Riboflavin_synthase-like_b-brl"/>
</dbReference>
<dbReference type="PRINTS" id="PR00409">
    <property type="entry name" value="PHDIOXRDTASE"/>
</dbReference>
<evidence type="ECO:0000256" key="2">
    <source>
        <dbReference type="ARBA" id="ARBA00022714"/>
    </source>
</evidence>
<evidence type="ECO:0000313" key="10">
    <source>
        <dbReference type="Proteomes" id="UP000199548"/>
    </source>
</evidence>
<proteinExistence type="predicted"/>
<evidence type="ECO:0000259" key="8">
    <source>
        <dbReference type="PROSITE" id="PS51384"/>
    </source>
</evidence>
<organism evidence="9 10">
    <name type="scientific">Paraburkholderia megapolitana</name>
    <dbReference type="NCBI Taxonomy" id="420953"/>
    <lineage>
        <taxon>Bacteria</taxon>
        <taxon>Pseudomonadati</taxon>
        <taxon>Pseudomonadota</taxon>
        <taxon>Betaproteobacteria</taxon>
        <taxon>Burkholderiales</taxon>
        <taxon>Burkholderiaceae</taxon>
        <taxon>Paraburkholderia</taxon>
    </lineage>
</organism>
<dbReference type="Pfam" id="PF00111">
    <property type="entry name" value="Fer2"/>
    <property type="match status" value="1"/>
</dbReference>
<dbReference type="EMBL" id="FOQU01000001">
    <property type="protein sequence ID" value="SFI02909.1"/>
    <property type="molecule type" value="Genomic_DNA"/>
</dbReference>
<evidence type="ECO:0000256" key="6">
    <source>
        <dbReference type="ARBA" id="ARBA00023014"/>
    </source>
</evidence>
<dbReference type="CDD" id="cd00207">
    <property type="entry name" value="fer2"/>
    <property type="match status" value="1"/>
</dbReference>
<dbReference type="GO" id="GO:0032259">
    <property type="term" value="P:methylation"/>
    <property type="evidence" value="ECO:0007669"/>
    <property type="project" value="UniProtKB-KW"/>
</dbReference>
<keyword evidence="1" id="KW-0285">Flavoprotein</keyword>
<dbReference type="Gene3D" id="3.40.50.80">
    <property type="entry name" value="Nucleotide-binding domain of ferredoxin-NADP reductase (FNR) module"/>
    <property type="match status" value="1"/>
</dbReference>
<keyword evidence="3" id="KW-0479">Metal-binding</keyword>
<evidence type="ECO:0000256" key="5">
    <source>
        <dbReference type="ARBA" id="ARBA00023004"/>
    </source>
</evidence>
<dbReference type="InterPro" id="IPR039261">
    <property type="entry name" value="FNR_nucleotide-bd"/>
</dbReference>